<dbReference type="eggNOG" id="COG0189">
    <property type="taxonomic scope" value="Bacteria"/>
</dbReference>
<dbReference type="EMBL" id="CP002394">
    <property type="protein sequence ID" value="ADU31071.1"/>
    <property type="molecule type" value="Genomic_DNA"/>
</dbReference>
<proteinExistence type="predicted"/>
<dbReference type="Proteomes" id="UP000001401">
    <property type="component" value="Chromosome"/>
</dbReference>
<dbReference type="SUPFAM" id="SSF56059">
    <property type="entry name" value="Glutathione synthetase ATP-binding domain-like"/>
    <property type="match status" value="1"/>
</dbReference>
<evidence type="ECO:0008006" key="3">
    <source>
        <dbReference type="Google" id="ProtNLM"/>
    </source>
</evidence>
<name>E6TWB5_EVAC2</name>
<gene>
    <name evidence="1" type="ordered locus">Bcell_2818</name>
</gene>
<dbReference type="OrthoDB" id="7869153at2"/>
<dbReference type="KEGG" id="bco:Bcell_2818"/>
<evidence type="ECO:0000313" key="1">
    <source>
        <dbReference type="EMBL" id="ADU31071.1"/>
    </source>
</evidence>
<protein>
    <recommendedName>
        <fullName evidence="3">ATP-grasp domain-containing protein</fullName>
    </recommendedName>
</protein>
<dbReference type="Pfam" id="PF14398">
    <property type="entry name" value="ATPgrasp_YheCD"/>
    <property type="match status" value="1"/>
</dbReference>
<dbReference type="AlphaFoldDB" id="E6TWB5"/>
<evidence type="ECO:0000313" key="2">
    <source>
        <dbReference type="Proteomes" id="UP000001401"/>
    </source>
</evidence>
<dbReference type="RefSeq" id="WP_013489403.1">
    <property type="nucleotide sequence ID" value="NC_014829.1"/>
</dbReference>
<reference evidence="1 2" key="1">
    <citation type="submission" date="2010-12" db="EMBL/GenBank/DDBJ databases">
        <title>Complete sequence of Bacillus cellulosilyticus DSM 2522.</title>
        <authorList>
            <consortium name="US DOE Joint Genome Institute"/>
            <person name="Lucas S."/>
            <person name="Copeland A."/>
            <person name="Lapidus A."/>
            <person name="Cheng J.-F."/>
            <person name="Bruce D."/>
            <person name="Goodwin L."/>
            <person name="Pitluck S."/>
            <person name="Chertkov O."/>
            <person name="Detter J.C."/>
            <person name="Han C."/>
            <person name="Tapia R."/>
            <person name="Land M."/>
            <person name="Hauser L."/>
            <person name="Jeffries C."/>
            <person name="Kyrpides N."/>
            <person name="Ivanova N."/>
            <person name="Mikhailova N."/>
            <person name="Brumm P."/>
            <person name="Mead D."/>
            <person name="Woyke T."/>
        </authorList>
    </citation>
    <scope>NUCLEOTIDE SEQUENCE [LARGE SCALE GENOMIC DNA]</scope>
    <source>
        <strain evidence="2">ATCC 21833 / DSM 2522 / FERM P-1141 / JCM 9156 / N-4</strain>
    </source>
</reference>
<accession>E6TWB5</accession>
<dbReference type="HOGENOM" id="CLU_044334_0_0_9"/>
<organism evidence="1 2">
    <name type="scientific">Evansella cellulosilytica (strain ATCC 21833 / DSM 2522 / FERM P-1141 / JCM 9156 / N-4)</name>
    <name type="common">Bacillus cellulosilyticus</name>
    <dbReference type="NCBI Taxonomy" id="649639"/>
    <lineage>
        <taxon>Bacteria</taxon>
        <taxon>Bacillati</taxon>
        <taxon>Bacillota</taxon>
        <taxon>Bacilli</taxon>
        <taxon>Bacillales</taxon>
        <taxon>Bacillaceae</taxon>
        <taxon>Evansella</taxon>
    </lineage>
</organism>
<sequence>MSMVQASTKENFTNIGVLVRKSVRKKLLKQTPTPIFHIIQETSQKVRNINLYMFSKSNIDFDNSSIIGVAYNPLKKEYEEKKFPIPHVMYRRTSELSDSFIEKVRNNGTKFINSPKGFNNWVAYNHLNQSPDLQKHLPFTKICKDVDEIKTIFNFTNKIYVKSLVGGRGKHVMKIKKIPFEGYFCSYFNRKLFQFHYKHYSSLKKHLLSFYNDHFIIQEAIDLLSTDDRPIDLRAELQRNGNGIVTITGISARRGEQYSPITTHSDSYSLEEFCRNKLNYSDDKLISFHTKVSSFLKEIYEEMEKIYGQCGEMGIDFALDRHENLFFIECNSRSTKVSLKKAYGEEVIKQSFVDLWKYAKYISTK</sequence>
<dbReference type="STRING" id="649639.Bcell_2818"/>
<dbReference type="InterPro" id="IPR026838">
    <property type="entry name" value="YheC/D"/>
</dbReference>
<keyword evidence="2" id="KW-1185">Reference proteome</keyword>